<dbReference type="SUPFAM" id="SSF48498">
    <property type="entry name" value="Tetracyclin repressor-like, C-terminal domain"/>
    <property type="match status" value="1"/>
</dbReference>
<dbReference type="EMBL" id="MASI01000002">
    <property type="protein sequence ID" value="ODA67985.1"/>
    <property type="molecule type" value="Genomic_DNA"/>
</dbReference>
<dbReference type="Pfam" id="PF13305">
    <property type="entry name" value="TetR_C_33"/>
    <property type="match status" value="1"/>
</dbReference>
<feature type="domain" description="HTH tetR-type" evidence="5">
    <location>
        <begin position="5"/>
        <end position="65"/>
    </location>
</feature>
<dbReference type="GO" id="GO:0000976">
    <property type="term" value="F:transcription cis-regulatory region binding"/>
    <property type="evidence" value="ECO:0007669"/>
    <property type="project" value="TreeGrafter"/>
</dbReference>
<evidence type="ECO:0000256" key="3">
    <source>
        <dbReference type="ARBA" id="ARBA00023163"/>
    </source>
</evidence>
<dbReference type="OrthoDB" id="7056813at2"/>
<evidence type="ECO:0000259" key="5">
    <source>
        <dbReference type="PROSITE" id="PS50977"/>
    </source>
</evidence>
<evidence type="ECO:0000256" key="2">
    <source>
        <dbReference type="ARBA" id="ARBA00023125"/>
    </source>
</evidence>
<dbReference type="InterPro" id="IPR009057">
    <property type="entry name" value="Homeodomain-like_sf"/>
</dbReference>
<accession>A0A1E2S0Y4</accession>
<evidence type="ECO:0000256" key="4">
    <source>
        <dbReference type="PROSITE-ProRule" id="PRU00335"/>
    </source>
</evidence>
<dbReference type="RefSeq" id="WP_083226487.1">
    <property type="nucleotide sequence ID" value="NZ_MASI01000002.1"/>
</dbReference>
<dbReference type="Pfam" id="PF00440">
    <property type="entry name" value="TetR_N"/>
    <property type="match status" value="1"/>
</dbReference>
<dbReference type="InterPro" id="IPR025996">
    <property type="entry name" value="MT1864/Rv1816-like_C"/>
</dbReference>
<keyword evidence="7" id="KW-1185">Reference proteome</keyword>
<name>A0A1E2S0Y4_9HYPH</name>
<reference evidence="6 7" key="1">
    <citation type="submission" date="2016-07" db="EMBL/GenBank/DDBJ databases">
        <title>Draft genome sequence of Methyloligella halotolerans C2T (VKM B-2706T=CCUG 61687T=DSM 25045T), a halotolerant polyhydroxybutyrate accumulating methylotroph.</title>
        <authorList>
            <person name="Vasilenko O.V."/>
            <person name="Doronina N.V."/>
            <person name="Poroshina M.N."/>
            <person name="Tarlachkov S.V."/>
            <person name="Trotsenko Y.A."/>
        </authorList>
    </citation>
    <scope>NUCLEOTIDE SEQUENCE [LARGE SCALE GENOMIC DNA]</scope>
    <source>
        <strain evidence="6 7">VKM B-2706</strain>
    </source>
</reference>
<keyword evidence="3" id="KW-0804">Transcription</keyword>
<dbReference type="PANTHER" id="PTHR30055:SF220">
    <property type="entry name" value="TETR-FAMILY REGULATORY PROTEIN"/>
    <property type="match status" value="1"/>
</dbReference>
<dbReference type="STRING" id="1177755.A7A08_01154"/>
<protein>
    <submittedName>
        <fullName evidence="6">Putative HTH-type transcriptional regulator YvdT</fullName>
    </submittedName>
</protein>
<dbReference type="Gene3D" id="1.10.357.10">
    <property type="entry name" value="Tetracycline Repressor, domain 2"/>
    <property type="match status" value="1"/>
</dbReference>
<gene>
    <name evidence="6" type="ORF">A7A08_01154</name>
</gene>
<proteinExistence type="predicted"/>
<dbReference type="PANTHER" id="PTHR30055">
    <property type="entry name" value="HTH-TYPE TRANSCRIPTIONAL REGULATOR RUTR"/>
    <property type="match status" value="1"/>
</dbReference>
<organism evidence="6 7">
    <name type="scientific">Methyloligella halotolerans</name>
    <dbReference type="NCBI Taxonomy" id="1177755"/>
    <lineage>
        <taxon>Bacteria</taxon>
        <taxon>Pseudomonadati</taxon>
        <taxon>Pseudomonadota</taxon>
        <taxon>Alphaproteobacteria</taxon>
        <taxon>Hyphomicrobiales</taxon>
        <taxon>Hyphomicrobiaceae</taxon>
        <taxon>Methyloligella</taxon>
    </lineage>
</organism>
<dbReference type="InterPro" id="IPR050109">
    <property type="entry name" value="HTH-type_TetR-like_transc_reg"/>
</dbReference>
<dbReference type="AlphaFoldDB" id="A0A1E2S0Y4"/>
<dbReference type="InterPro" id="IPR036271">
    <property type="entry name" value="Tet_transcr_reg_TetR-rel_C_sf"/>
</dbReference>
<dbReference type="Proteomes" id="UP000095087">
    <property type="component" value="Unassembled WGS sequence"/>
</dbReference>
<dbReference type="GO" id="GO:0003700">
    <property type="term" value="F:DNA-binding transcription factor activity"/>
    <property type="evidence" value="ECO:0007669"/>
    <property type="project" value="TreeGrafter"/>
</dbReference>
<keyword evidence="2 4" id="KW-0238">DNA-binding</keyword>
<dbReference type="PRINTS" id="PR00455">
    <property type="entry name" value="HTHTETR"/>
</dbReference>
<evidence type="ECO:0000313" key="6">
    <source>
        <dbReference type="EMBL" id="ODA67985.1"/>
    </source>
</evidence>
<comment type="caution">
    <text evidence="6">The sequence shown here is derived from an EMBL/GenBank/DDBJ whole genome shotgun (WGS) entry which is preliminary data.</text>
</comment>
<dbReference type="InterPro" id="IPR001647">
    <property type="entry name" value="HTH_TetR"/>
</dbReference>
<sequence length="200" mass="21607">MRPATDLRQKVLDASVELIAEGGLDRLSLREVARKAGVSHQAPYHYFSDREAILAAVAGHGFEKLGDSLERAASRHAAEPGGAVEAMGQAYVDFALRYPGYFQAMFRADAVPLDNHPEARKREDEAFSELVDRIGEAFADQPEAVKRQVAVGCWAMAHGLATLMLEGSLARKLNIPKGRQKKIAGDTIATIVRLLGPSGG</sequence>
<evidence type="ECO:0000256" key="1">
    <source>
        <dbReference type="ARBA" id="ARBA00023015"/>
    </source>
</evidence>
<dbReference type="SUPFAM" id="SSF46689">
    <property type="entry name" value="Homeodomain-like"/>
    <property type="match status" value="1"/>
</dbReference>
<evidence type="ECO:0000313" key="7">
    <source>
        <dbReference type="Proteomes" id="UP000095087"/>
    </source>
</evidence>
<dbReference type="PROSITE" id="PS50977">
    <property type="entry name" value="HTH_TETR_2"/>
    <property type="match status" value="1"/>
</dbReference>
<keyword evidence="1" id="KW-0805">Transcription regulation</keyword>
<feature type="DNA-binding region" description="H-T-H motif" evidence="4">
    <location>
        <begin position="28"/>
        <end position="47"/>
    </location>
</feature>